<keyword evidence="4" id="KW-1185">Reference proteome</keyword>
<protein>
    <submittedName>
        <fullName evidence="3">Uncharacterized protein</fullName>
    </submittedName>
</protein>
<feature type="transmembrane region" description="Helical" evidence="2">
    <location>
        <begin position="12"/>
        <end position="45"/>
    </location>
</feature>
<evidence type="ECO:0000256" key="1">
    <source>
        <dbReference type="SAM" id="MobiDB-lite"/>
    </source>
</evidence>
<evidence type="ECO:0000256" key="2">
    <source>
        <dbReference type="SAM" id="Phobius"/>
    </source>
</evidence>
<gene>
    <name evidence="3" type="ORF">GCM10008967_08470</name>
</gene>
<evidence type="ECO:0000313" key="4">
    <source>
        <dbReference type="Proteomes" id="UP001500782"/>
    </source>
</evidence>
<sequence>MVIWKWTKQIIIVALFLVATHFLYQFHLGAIPIFLFSFYLFHLAWKEIKKAKIEKQAASQEKNSEPDQDYEKRAKAK</sequence>
<dbReference type="EMBL" id="BAAADJ010000006">
    <property type="protein sequence ID" value="GAA0320222.1"/>
    <property type="molecule type" value="Genomic_DNA"/>
</dbReference>
<accession>A0ABN0VY39</accession>
<organism evidence="3 4">
    <name type="scientific">Bacillus carboniphilus</name>
    <dbReference type="NCBI Taxonomy" id="86663"/>
    <lineage>
        <taxon>Bacteria</taxon>
        <taxon>Bacillati</taxon>
        <taxon>Bacillota</taxon>
        <taxon>Bacilli</taxon>
        <taxon>Bacillales</taxon>
        <taxon>Bacillaceae</taxon>
        <taxon>Bacillus</taxon>
    </lineage>
</organism>
<reference evidence="3 4" key="1">
    <citation type="journal article" date="2019" name="Int. J. Syst. Evol. Microbiol.">
        <title>The Global Catalogue of Microorganisms (GCM) 10K type strain sequencing project: providing services to taxonomists for standard genome sequencing and annotation.</title>
        <authorList>
            <consortium name="The Broad Institute Genomics Platform"/>
            <consortium name="The Broad Institute Genome Sequencing Center for Infectious Disease"/>
            <person name="Wu L."/>
            <person name="Ma J."/>
        </authorList>
    </citation>
    <scope>NUCLEOTIDE SEQUENCE [LARGE SCALE GENOMIC DNA]</scope>
    <source>
        <strain evidence="3 4">JCM 9731</strain>
    </source>
</reference>
<dbReference type="Proteomes" id="UP001500782">
    <property type="component" value="Unassembled WGS sequence"/>
</dbReference>
<dbReference type="RefSeq" id="WP_343796652.1">
    <property type="nucleotide sequence ID" value="NZ_BAAADJ010000006.1"/>
</dbReference>
<feature type="compositionally biased region" description="Basic and acidic residues" evidence="1">
    <location>
        <begin position="62"/>
        <end position="77"/>
    </location>
</feature>
<evidence type="ECO:0000313" key="3">
    <source>
        <dbReference type="EMBL" id="GAA0320222.1"/>
    </source>
</evidence>
<keyword evidence="2" id="KW-0472">Membrane</keyword>
<proteinExistence type="predicted"/>
<keyword evidence="2" id="KW-0812">Transmembrane</keyword>
<comment type="caution">
    <text evidence="3">The sequence shown here is derived from an EMBL/GenBank/DDBJ whole genome shotgun (WGS) entry which is preliminary data.</text>
</comment>
<keyword evidence="2" id="KW-1133">Transmembrane helix</keyword>
<feature type="region of interest" description="Disordered" evidence="1">
    <location>
        <begin position="56"/>
        <end position="77"/>
    </location>
</feature>
<name>A0ABN0VY39_9BACI</name>